<dbReference type="Pfam" id="PF07484">
    <property type="entry name" value="Collar"/>
    <property type="match status" value="1"/>
</dbReference>
<keyword evidence="1" id="KW-0732">Signal</keyword>
<gene>
    <name evidence="3" type="ORF">BXY66_0203</name>
</gene>
<dbReference type="InterPro" id="IPR037053">
    <property type="entry name" value="Phage_tail_collar_dom_sf"/>
</dbReference>
<feature type="domain" description="Phage tail collar" evidence="2">
    <location>
        <begin position="33"/>
        <end position="86"/>
    </location>
</feature>
<dbReference type="Gene3D" id="3.90.1340.10">
    <property type="entry name" value="Phage tail collar domain"/>
    <property type="match status" value="1"/>
</dbReference>
<evidence type="ECO:0000313" key="4">
    <source>
        <dbReference type="Proteomes" id="UP000295673"/>
    </source>
</evidence>
<sequence>MTRNFKVVLACAGALAWVSAPAKAGDGDYIAEVFLNAATFCPRGTTEADGKLLAIAEYSAVFSLVGMNYGGDGRTTFAVPDLRELAPPEMRYCFVLEGLYPSRP</sequence>
<protein>
    <submittedName>
        <fullName evidence="3">Tail collar domain</fullName>
    </submittedName>
</protein>
<evidence type="ECO:0000256" key="1">
    <source>
        <dbReference type="SAM" id="SignalP"/>
    </source>
</evidence>
<comment type="caution">
    <text evidence="3">The sequence shown here is derived from an EMBL/GenBank/DDBJ whole genome shotgun (WGS) entry which is preliminary data.</text>
</comment>
<name>A0A4V2Q3R4_9RHOB</name>
<reference evidence="3 4" key="1">
    <citation type="submission" date="2019-03" db="EMBL/GenBank/DDBJ databases">
        <title>Genomic Encyclopedia of Archaeal and Bacterial Type Strains, Phase II (KMG-II): from individual species to whole genera.</title>
        <authorList>
            <person name="Goeker M."/>
        </authorList>
    </citation>
    <scope>NUCLEOTIDE SEQUENCE [LARGE SCALE GENOMIC DNA]</scope>
    <source>
        <strain evidence="3 4">DSM 26433</strain>
    </source>
</reference>
<dbReference type="SUPFAM" id="SSF88874">
    <property type="entry name" value="Receptor-binding domain of short tail fibre protein gp12"/>
    <property type="match status" value="1"/>
</dbReference>
<keyword evidence="4" id="KW-1185">Reference proteome</keyword>
<proteinExistence type="predicted"/>
<accession>A0A4V2Q3R4</accession>
<organism evidence="3 4">
    <name type="scientific">Shimia isoporae</name>
    <dbReference type="NCBI Taxonomy" id="647720"/>
    <lineage>
        <taxon>Bacteria</taxon>
        <taxon>Pseudomonadati</taxon>
        <taxon>Pseudomonadota</taxon>
        <taxon>Alphaproteobacteria</taxon>
        <taxon>Rhodobacterales</taxon>
        <taxon>Roseobacteraceae</taxon>
    </lineage>
</organism>
<feature type="signal peptide" evidence="1">
    <location>
        <begin position="1"/>
        <end position="24"/>
    </location>
</feature>
<dbReference type="InterPro" id="IPR011083">
    <property type="entry name" value="Phage_tail_collar_dom"/>
</dbReference>
<dbReference type="AlphaFoldDB" id="A0A4V2Q3R4"/>
<dbReference type="EMBL" id="SMGR01000001">
    <property type="protein sequence ID" value="TCL08170.1"/>
    <property type="molecule type" value="Genomic_DNA"/>
</dbReference>
<evidence type="ECO:0000313" key="3">
    <source>
        <dbReference type="EMBL" id="TCL08170.1"/>
    </source>
</evidence>
<dbReference type="Proteomes" id="UP000295673">
    <property type="component" value="Unassembled WGS sequence"/>
</dbReference>
<evidence type="ECO:0000259" key="2">
    <source>
        <dbReference type="Pfam" id="PF07484"/>
    </source>
</evidence>
<dbReference type="RefSeq" id="WP_132858326.1">
    <property type="nucleotide sequence ID" value="NZ_SMGR01000001.1"/>
</dbReference>
<dbReference type="OrthoDB" id="9810174at2"/>
<feature type="chain" id="PRO_5021027091" evidence="1">
    <location>
        <begin position="25"/>
        <end position="104"/>
    </location>
</feature>